<evidence type="ECO:0000313" key="3">
    <source>
        <dbReference type="Proteomes" id="UP000250025"/>
    </source>
</evidence>
<sequence>MFFDEDYDDEKREEMEERSWLKVMGAALLLSLVFLIACAAATEQPFRQAYQDCIERGGNTLTCSQE</sequence>
<organism evidence="2 3">
    <name type="scientific">Kushneria konosiri</name>
    <dbReference type="NCBI Taxonomy" id="698828"/>
    <lineage>
        <taxon>Bacteria</taxon>
        <taxon>Pseudomonadati</taxon>
        <taxon>Pseudomonadota</taxon>
        <taxon>Gammaproteobacteria</taxon>
        <taxon>Oceanospirillales</taxon>
        <taxon>Halomonadaceae</taxon>
        <taxon>Kushneria</taxon>
    </lineage>
</organism>
<reference evidence="2 3" key="1">
    <citation type="journal article" date="2017" name="Int. J. Syst. Evol. Microbiol.">
        <title>Kushneria konosiri sp. nov., isolated from the Korean salt-fermented seafood Daemi-jeot.</title>
        <authorList>
            <person name="Yun J.H."/>
            <person name="Park S.K."/>
            <person name="Lee J.Y."/>
            <person name="Jung M.J."/>
            <person name="Bae J.W."/>
        </authorList>
    </citation>
    <scope>NUCLEOTIDE SEQUENCE [LARGE SCALE GENOMIC DNA]</scope>
    <source>
        <strain evidence="2 3">X49</strain>
    </source>
</reference>
<accession>A0A2Z2H8D8</accession>
<keyword evidence="3" id="KW-1185">Reference proteome</keyword>
<keyword evidence="1" id="KW-1133">Transmembrane helix</keyword>
<dbReference type="Proteomes" id="UP000250025">
    <property type="component" value="Chromosome"/>
</dbReference>
<keyword evidence="1" id="KW-0472">Membrane</keyword>
<feature type="transmembrane region" description="Helical" evidence="1">
    <location>
        <begin position="20"/>
        <end position="41"/>
    </location>
</feature>
<evidence type="ECO:0000256" key="1">
    <source>
        <dbReference type="SAM" id="Phobius"/>
    </source>
</evidence>
<protein>
    <submittedName>
        <fullName evidence="2">Uncharacterized protein</fullName>
    </submittedName>
</protein>
<keyword evidence="1" id="KW-0812">Transmembrane</keyword>
<dbReference type="EMBL" id="CP021323">
    <property type="protein sequence ID" value="ARS51530.1"/>
    <property type="molecule type" value="Genomic_DNA"/>
</dbReference>
<proteinExistence type="predicted"/>
<evidence type="ECO:0000313" key="2">
    <source>
        <dbReference type="EMBL" id="ARS51530.1"/>
    </source>
</evidence>
<name>A0A2Z2H8D8_9GAMM</name>
<gene>
    <name evidence="2" type="ORF">B9G99_00285</name>
</gene>
<dbReference type="KEGG" id="kus:B9G99_00285"/>
<dbReference type="RefSeq" id="WP_086620238.1">
    <property type="nucleotide sequence ID" value="NZ_CP021323.1"/>
</dbReference>
<dbReference type="AlphaFoldDB" id="A0A2Z2H8D8"/>